<evidence type="ECO:0000256" key="1">
    <source>
        <dbReference type="SAM" id="MobiDB-lite"/>
    </source>
</evidence>
<dbReference type="Proteomes" id="UP001473302">
    <property type="component" value="Unassembled WGS sequence"/>
</dbReference>
<keyword evidence="3" id="KW-1185">Reference proteome</keyword>
<accession>A0ABP9Z0K6</accession>
<evidence type="ECO:0000313" key="2">
    <source>
        <dbReference type="EMBL" id="GAA5812651.1"/>
    </source>
</evidence>
<reference evidence="2 3" key="1">
    <citation type="submission" date="2024-04" db="EMBL/GenBank/DDBJ databases">
        <title>genome sequences of Mucor flavus KT1a and Helicostylum pulchrum KT1b strains isolated from the surface of a dry-aged beef.</title>
        <authorList>
            <person name="Toyotome T."/>
            <person name="Hosono M."/>
            <person name="Torimaru M."/>
            <person name="Fukuda K."/>
            <person name="Mikami N."/>
        </authorList>
    </citation>
    <scope>NUCLEOTIDE SEQUENCE [LARGE SCALE GENOMIC DNA]</scope>
    <source>
        <strain evidence="2 3">KT1a</strain>
    </source>
</reference>
<feature type="compositionally biased region" description="Acidic residues" evidence="1">
    <location>
        <begin position="228"/>
        <end position="263"/>
    </location>
</feature>
<sequence>MILAGTASDPSNNTDTTSATITSTVTAIQSKLSPEDKENIQNIFSNLDEDKMWKLSTGTIVPKNNGIVCPCLLVHSMVLDTDDKHWKKYLTEAKIREVKQFPSRTLPNLPATMKDFVDSLSATSDIISLNNCLLGRSSCSASEWLRETIINYFKLFESGHAPCVREKPSNASSLSQKSKRLIAKNQWKKYSNEYYSVSEEATMFALDDYGDPYYYEESMLEREAEEIYGEGDANDADDDDYDGEGEDNEEKYTEGEVEEEYTEGQDKEEISLGVVIINHRRRRGQNNVNSSAEFYCPMRTNGPVEDTSDVDEDVTGILSPVPDRYRASLNTLMRKTDEYYEIDSEENEEERTKLIGLVDFLSESDNEP</sequence>
<comment type="caution">
    <text evidence="2">The sequence shown here is derived from an EMBL/GenBank/DDBJ whole genome shotgun (WGS) entry which is preliminary data.</text>
</comment>
<gene>
    <name evidence="2" type="ORF">MFLAVUS_006108</name>
</gene>
<evidence type="ECO:0000313" key="3">
    <source>
        <dbReference type="Proteomes" id="UP001473302"/>
    </source>
</evidence>
<protein>
    <submittedName>
        <fullName evidence="2">Uncharacterized protein</fullName>
    </submittedName>
</protein>
<proteinExistence type="predicted"/>
<organism evidence="2 3">
    <name type="scientific">Mucor flavus</name>
    <dbReference type="NCBI Taxonomy" id="439312"/>
    <lineage>
        <taxon>Eukaryota</taxon>
        <taxon>Fungi</taxon>
        <taxon>Fungi incertae sedis</taxon>
        <taxon>Mucoromycota</taxon>
        <taxon>Mucoromycotina</taxon>
        <taxon>Mucoromycetes</taxon>
        <taxon>Mucorales</taxon>
        <taxon>Mucorineae</taxon>
        <taxon>Mucoraceae</taxon>
        <taxon>Mucor</taxon>
    </lineage>
</organism>
<name>A0ABP9Z0K6_9FUNG</name>
<dbReference type="EMBL" id="BAABUK010000014">
    <property type="protein sequence ID" value="GAA5812651.1"/>
    <property type="molecule type" value="Genomic_DNA"/>
</dbReference>
<feature type="region of interest" description="Disordered" evidence="1">
    <location>
        <begin position="228"/>
        <end position="265"/>
    </location>
</feature>